<sequence>MNKKMILTGILTGIMTLFLIACGSNNAWEKEEKTIEMSDRIITENVEVEWELDNNPASGKGTQIRLHITNNDEPIHDFEVNHEKLLHLIIVSKDLSYFNHVHPEYKGNGVFEIENEFPAGGAYRMVADFKPSDGSSMSKMEWIHVERKNSQPAAVAVDNHLEKSVDGKKVVLSVDPQLEAGKELTLKFTLTDENTNQPISDLEPYLGSIGHVVVFSKDGERYLHVHAVEDQGSGPEAVFETTFPESGVYKIWGQFQKDGEVFTVPFVIQVP</sequence>
<protein>
    <recommendedName>
        <fullName evidence="3">YtkA-like domain-containing protein</fullName>
    </recommendedName>
</protein>
<name>A0A3T0KSN0_9BACI</name>
<dbReference type="KEGG" id="pasa:BAOM_2833"/>
<proteinExistence type="predicted"/>
<organism evidence="1 2">
    <name type="scientific">Peribacillus asahii</name>
    <dbReference type="NCBI Taxonomy" id="228899"/>
    <lineage>
        <taxon>Bacteria</taxon>
        <taxon>Bacillati</taxon>
        <taxon>Bacillota</taxon>
        <taxon>Bacilli</taxon>
        <taxon>Bacillales</taxon>
        <taxon>Bacillaceae</taxon>
        <taxon>Peribacillus</taxon>
    </lineage>
</organism>
<dbReference type="AlphaFoldDB" id="A0A3T0KSN0"/>
<accession>A0A3T0KSN0</accession>
<dbReference type="OrthoDB" id="128043at2"/>
<dbReference type="Proteomes" id="UP000283095">
    <property type="component" value="Chromosome"/>
</dbReference>
<gene>
    <name evidence="1" type="ORF">BAOM_2833</name>
</gene>
<dbReference type="PROSITE" id="PS51257">
    <property type="entry name" value="PROKAR_LIPOPROTEIN"/>
    <property type="match status" value="1"/>
</dbReference>
<reference evidence="1 2" key="1">
    <citation type="submission" date="2018-01" db="EMBL/GenBank/DDBJ databases">
        <title>Bacillus asahii Genome sequencing and assembly.</title>
        <authorList>
            <person name="Jiang H."/>
            <person name="Feng Y."/>
            <person name="Zhao F."/>
            <person name="Lin X."/>
        </authorList>
    </citation>
    <scope>NUCLEOTIDE SEQUENCE [LARGE SCALE GENOMIC DNA]</scope>
    <source>
        <strain evidence="1 2">OM18</strain>
    </source>
</reference>
<evidence type="ECO:0000313" key="1">
    <source>
        <dbReference type="EMBL" id="AZV43442.1"/>
    </source>
</evidence>
<dbReference type="EMBL" id="CP026095">
    <property type="protein sequence ID" value="AZV43442.1"/>
    <property type="molecule type" value="Genomic_DNA"/>
</dbReference>
<evidence type="ECO:0000313" key="2">
    <source>
        <dbReference type="Proteomes" id="UP000283095"/>
    </source>
</evidence>
<dbReference type="RefSeq" id="WP_127760634.1">
    <property type="nucleotide sequence ID" value="NZ_CP026095.1"/>
</dbReference>
<evidence type="ECO:0008006" key="3">
    <source>
        <dbReference type="Google" id="ProtNLM"/>
    </source>
</evidence>